<organism evidence="3 4">
    <name type="scientific">Daubentonia madagascariensis</name>
    <name type="common">Aye-aye</name>
    <name type="synonym">Sciurus madagascariensis</name>
    <dbReference type="NCBI Taxonomy" id="31869"/>
    <lineage>
        <taxon>Eukaryota</taxon>
        <taxon>Metazoa</taxon>
        <taxon>Chordata</taxon>
        <taxon>Craniata</taxon>
        <taxon>Vertebrata</taxon>
        <taxon>Euteleostomi</taxon>
        <taxon>Mammalia</taxon>
        <taxon>Eutheria</taxon>
        <taxon>Euarchontoglires</taxon>
        <taxon>Primates</taxon>
        <taxon>Strepsirrhini</taxon>
        <taxon>Chiromyiformes</taxon>
        <taxon>Daubentoniidae</taxon>
        <taxon>Daubentonia</taxon>
    </lineage>
</organism>
<protein>
    <submittedName>
        <fullName evidence="3">Late cornified envelope protein 7A</fullName>
    </submittedName>
</protein>
<comment type="similarity">
    <text evidence="1">Belongs to the LCE family.</text>
</comment>
<gene>
    <name evidence="3" type="ORF">WCI35_019921</name>
</gene>
<dbReference type="Proteomes" id="UP001610411">
    <property type="component" value="Unassembled WGS sequence"/>
</dbReference>
<dbReference type="GO" id="GO:0031424">
    <property type="term" value="P:keratinization"/>
    <property type="evidence" value="ECO:0007669"/>
    <property type="project" value="UniProtKB-KW"/>
</dbReference>
<keyword evidence="2" id="KW-0417">Keratinization</keyword>
<dbReference type="EMBL" id="JBFSEQ010000007">
    <property type="protein sequence ID" value="KAL2771738.1"/>
    <property type="molecule type" value="Genomic_DNA"/>
</dbReference>
<keyword evidence="3" id="KW-0946">Virion</keyword>
<keyword evidence="4" id="KW-1185">Reference proteome</keyword>
<evidence type="ECO:0000256" key="1">
    <source>
        <dbReference type="ARBA" id="ARBA00006189"/>
    </source>
</evidence>
<evidence type="ECO:0000256" key="2">
    <source>
        <dbReference type="ARBA" id="ARBA00023249"/>
    </source>
</evidence>
<name>A0ABD2DY48_DAUMA</name>
<sequence>MSYQQSRQQCQLPAKCLSKYPPKCPPQVPQAPASCPAPCPPPASSCCVPTCCISGFGGSCTPVSHLFPRVYLCQPPHPDCCEIESYGCSSCCRGSGGC</sequence>
<dbReference type="Pfam" id="PF14672">
    <property type="entry name" value="LCE"/>
    <property type="match status" value="1"/>
</dbReference>
<dbReference type="AlphaFoldDB" id="A0ABD2DY48"/>
<proteinExistence type="inferred from homology"/>
<keyword evidence="3" id="KW-0261">Viral envelope protein</keyword>
<accession>A0ABD2DY48</accession>
<comment type="caution">
    <text evidence="3">The sequence shown here is derived from an EMBL/GenBank/DDBJ whole genome shotgun (WGS) entry which is preliminary data.</text>
</comment>
<reference evidence="3 4" key="1">
    <citation type="journal article" date="2024" name="G3 (Bethesda)">
        <title>A hybrid genome assembly of the endangered aye-aye (Daubentonia madagascariensis).</title>
        <authorList>
            <person name="Versoza C.J."/>
            <person name="Pfeifer S.P."/>
        </authorList>
    </citation>
    <scope>NUCLEOTIDE SEQUENCE [LARGE SCALE GENOMIC DNA]</scope>
    <source>
        <strain evidence="3">6821</strain>
    </source>
</reference>
<dbReference type="InterPro" id="IPR028205">
    <property type="entry name" value="LCE"/>
</dbReference>
<evidence type="ECO:0000313" key="3">
    <source>
        <dbReference type="EMBL" id="KAL2771738.1"/>
    </source>
</evidence>
<evidence type="ECO:0000313" key="4">
    <source>
        <dbReference type="Proteomes" id="UP001610411"/>
    </source>
</evidence>